<proteinExistence type="predicted"/>
<sequence>MPVRARRHLDLIHCIARFYEKKYKNRVSTIQNLFEVIATMKKMMMTRWKKGRLRKLNGQQNTKIVLD</sequence>
<name>A0A5B7DJ66_PORTR</name>
<gene>
    <name evidence="1" type="ORF">E2C01_014569</name>
</gene>
<evidence type="ECO:0000313" key="1">
    <source>
        <dbReference type="EMBL" id="MPC21581.1"/>
    </source>
</evidence>
<keyword evidence="2" id="KW-1185">Reference proteome</keyword>
<comment type="caution">
    <text evidence="1">The sequence shown here is derived from an EMBL/GenBank/DDBJ whole genome shotgun (WGS) entry which is preliminary data.</text>
</comment>
<dbReference type="EMBL" id="VSRR010000992">
    <property type="protein sequence ID" value="MPC21581.1"/>
    <property type="molecule type" value="Genomic_DNA"/>
</dbReference>
<dbReference type="AlphaFoldDB" id="A0A5B7DJ66"/>
<dbReference type="Proteomes" id="UP000324222">
    <property type="component" value="Unassembled WGS sequence"/>
</dbReference>
<organism evidence="1 2">
    <name type="scientific">Portunus trituberculatus</name>
    <name type="common">Swimming crab</name>
    <name type="synonym">Neptunus trituberculatus</name>
    <dbReference type="NCBI Taxonomy" id="210409"/>
    <lineage>
        <taxon>Eukaryota</taxon>
        <taxon>Metazoa</taxon>
        <taxon>Ecdysozoa</taxon>
        <taxon>Arthropoda</taxon>
        <taxon>Crustacea</taxon>
        <taxon>Multicrustacea</taxon>
        <taxon>Malacostraca</taxon>
        <taxon>Eumalacostraca</taxon>
        <taxon>Eucarida</taxon>
        <taxon>Decapoda</taxon>
        <taxon>Pleocyemata</taxon>
        <taxon>Brachyura</taxon>
        <taxon>Eubrachyura</taxon>
        <taxon>Portunoidea</taxon>
        <taxon>Portunidae</taxon>
        <taxon>Portuninae</taxon>
        <taxon>Portunus</taxon>
    </lineage>
</organism>
<accession>A0A5B7DJ66</accession>
<evidence type="ECO:0000313" key="2">
    <source>
        <dbReference type="Proteomes" id="UP000324222"/>
    </source>
</evidence>
<reference evidence="1 2" key="1">
    <citation type="submission" date="2019-05" db="EMBL/GenBank/DDBJ databases">
        <title>Another draft genome of Portunus trituberculatus and its Hox gene families provides insights of decapod evolution.</title>
        <authorList>
            <person name="Jeong J.-H."/>
            <person name="Song I."/>
            <person name="Kim S."/>
            <person name="Choi T."/>
            <person name="Kim D."/>
            <person name="Ryu S."/>
            <person name="Kim W."/>
        </authorList>
    </citation>
    <scope>NUCLEOTIDE SEQUENCE [LARGE SCALE GENOMIC DNA]</scope>
    <source>
        <tissue evidence="1">Muscle</tissue>
    </source>
</reference>
<protein>
    <submittedName>
        <fullName evidence="1">Uncharacterized protein</fullName>
    </submittedName>
</protein>